<organism evidence="1 2">
    <name type="scientific">Porites lobata</name>
    <dbReference type="NCBI Taxonomy" id="104759"/>
    <lineage>
        <taxon>Eukaryota</taxon>
        <taxon>Metazoa</taxon>
        <taxon>Cnidaria</taxon>
        <taxon>Anthozoa</taxon>
        <taxon>Hexacorallia</taxon>
        <taxon>Scleractinia</taxon>
        <taxon>Fungiina</taxon>
        <taxon>Poritidae</taxon>
        <taxon>Porites</taxon>
    </lineage>
</organism>
<reference evidence="1 2" key="1">
    <citation type="submission" date="2022-05" db="EMBL/GenBank/DDBJ databases">
        <authorList>
            <consortium name="Genoscope - CEA"/>
            <person name="William W."/>
        </authorList>
    </citation>
    <scope>NUCLEOTIDE SEQUENCE [LARGE SCALE GENOMIC DNA]</scope>
</reference>
<gene>
    <name evidence="1" type="ORF">PLOB_00036462</name>
</gene>
<protein>
    <submittedName>
        <fullName evidence="1">Uncharacterized protein</fullName>
    </submittedName>
</protein>
<proteinExistence type="predicted"/>
<accession>A0ABN8S5Z4</accession>
<evidence type="ECO:0000313" key="1">
    <source>
        <dbReference type="EMBL" id="CAH3186894.1"/>
    </source>
</evidence>
<dbReference type="Proteomes" id="UP001159405">
    <property type="component" value="Unassembled WGS sequence"/>
</dbReference>
<sequence length="68" mass="8285">MRLKSYLEGLGDLTLSWLRRLLRSHYQEKSATEFYRKIHYLTREFHGNPQNFPIRTLDSRQKILFVSK</sequence>
<evidence type="ECO:0000313" key="2">
    <source>
        <dbReference type="Proteomes" id="UP001159405"/>
    </source>
</evidence>
<name>A0ABN8S5Z4_9CNID</name>
<keyword evidence="2" id="KW-1185">Reference proteome</keyword>
<comment type="caution">
    <text evidence="1">The sequence shown here is derived from an EMBL/GenBank/DDBJ whole genome shotgun (WGS) entry which is preliminary data.</text>
</comment>
<dbReference type="EMBL" id="CALNXK010000510">
    <property type="protein sequence ID" value="CAH3186894.1"/>
    <property type="molecule type" value="Genomic_DNA"/>
</dbReference>